<name>A0A151P1H6_ALLMI</name>
<protein>
    <submittedName>
        <fullName evidence="2">Uncharacterized protein</fullName>
    </submittedName>
</protein>
<dbReference type="Proteomes" id="UP000050525">
    <property type="component" value="Unassembled WGS sequence"/>
</dbReference>
<gene>
    <name evidence="2" type="ORF">Y1Q_0010272</name>
</gene>
<evidence type="ECO:0000313" key="2">
    <source>
        <dbReference type="EMBL" id="KYO42942.1"/>
    </source>
</evidence>
<organism evidence="2 3">
    <name type="scientific">Alligator mississippiensis</name>
    <name type="common">American alligator</name>
    <dbReference type="NCBI Taxonomy" id="8496"/>
    <lineage>
        <taxon>Eukaryota</taxon>
        <taxon>Metazoa</taxon>
        <taxon>Chordata</taxon>
        <taxon>Craniata</taxon>
        <taxon>Vertebrata</taxon>
        <taxon>Euteleostomi</taxon>
        <taxon>Archelosauria</taxon>
        <taxon>Archosauria</taxon>
        <taxon>Crocodylia</taxon>
        <taxon>Alligatoridae</taxon>
        <taxon>Alligatorinae</taxon>
        <taxon>Alligator</taxon>
    </lineage>
</organism>
<evidence type="ECO:0000313" key="3">
    <source>
        <dbReference type="Proteomes" id="UP000050525"/>
    </source>
</evidence>
<dbReference type="AlphaFoldDB" id="A0A151P1H6"/>
<proteinExistence type="predicted"/>
<keyword evidence="3" id="KW-1185">Reference proteome</keyword>
<reference evidence="2 3" key="1">
    <citation type="journal article" date="2012" name="Genome Biol.">
        <title>Sequencing three crocodilian genomes to illuminate the evolution of archosaurs and amniotes.</title>
        <authorList>
            <person name="St John J.A."/>
            <person name="Braun E.L."/>
            <person name="Isberg S.R."/>
            <person name="Miles L.G."/>
            <person name="Chong A.Y."/>
            <person name="Gongora J."/>
            <person name="Dalzell P."/>
            <person name="Moran C."/>
            <person name="Bed'hom B."/>
            <person name="Abzhanov A."/>
            <person name="Burgess S.C."/>
            <person name="Cooksey A.M."/>
            <person name="Castoe T.A."/>
            <person name="Crawford N.G."/>
            <person name="Densmore L.D."/>
            <person name="Drew J.C."/>
            <person name="Edwards S.V."/>
            <person name="Faircloth B.C."/>
            <person name="Fujita M.K."/>
            <person name="Greenwold M.J."/>
            <person name="Hoffmann F.G."/>
            <person name="Howard J.M."/>
            <person name="Iguchi T."/>
            <person name="Janes D.E."/>
            <person name="Khan S.Y."/>
            <person name="Kohno S."/>
            <person name="de Koning A.J."/>
            <person name="Lance S.L."/>
            <person name="McCarthy F.M."/>
            <person name="McCormack J.E."/>
            <person name="Merchant M.E."/>
            <person name="Peterson D.G."/>
            <person name="Pollock D.D."/>
            <person name="Pourmand N."/>
            <person name="Raney B.J."/>
            <person name="Roessler K.A."/>
            <person name="Sanford J.R."/>
            <person name="Sawyer R.H."/>
            <person name="Schmidt C.J."/>
            <person name="Triplett E.W."/>
            <person name="Tuberville T.D."/>
            <person name="Venegas-Anaya M."/>
            <person name="Howard J.T."/>
            <person name="Jarvis E.D."/>
            <person name="Guillette L.J.Jr."/>
            <person name="Glenn T.C."/>
            <person name="Green R.E."/>
            <person name="Ray D.A."/>
        </authorList>
    </citation>
    <scope>NUCLEOTIDE SEQUENCE [LARGE SCALE GENOMIC DNA]</scope>
    <source>
        <strain evidence="2">KSC_2009_1</strain>
    </source>
</reference>
<feature type="region of interest" description="Disordered" evidence="1">
    <location>
        <begin position="1"/>
        <end position="25"/>
    </location>
</feature>
<comment type="caution">
    <text evidence="2">The sequence shown here is derived from an EMBL/GenBank/DDBJ whole genome shotgun (WGS) entry which is preliminary data.</text>
</comment>
<dbReference type="EMBL" id="AKHW03001300">
    <property type="protein sequence ID" value="KYO42942.1"/>
    <property type="molecule type" value="Genomic_DNA"/>
</dbReference>
<accession>A0A151P1H6</accession>
<sequence length="69" mass="8645">MWRRRKPRRTPFWKPSEEDETCNEDHRAHTKITVITQTTKRLFTRNNRLLLLPWQLRVHQQFPEQEKHP</sequence>
<evidence type="ECO:0000256" key="1">
    <source>
        <dbReference type="SAM" id="MobiDB-lite"/>
    </source>
</evidence>
<feature type="compositionally biased region" description="Basic residues" evidence="1">
    <location>
        <begin position="1"/>
        <end position="11"/>
    </location>
</feature>